<evidence type="ECO:0008006" key="3">
    <source>
        <dbReference type="Google" id="ProtNLM"/>
    </source>
</evidence>
<comment type="caution">
    <text evidence="1">The sequence shown here is derived from an EMBL/GenBank/DDBJ whole genome shotgun (WGS) entry which is preliminary data.</text>
</comment>
<dbReference type="EMBL" id="JBHSCQ010000004">
    <property type="protein sequence ID" value="MFC4264540.1"/>
    <property type="molecule type" value="Genomic_DNA"/>
</dbReference>
<keyword evidence="2" id="KW-1185">Reference proteome</keyword>
<sequence>MSFRFFELPERFISATLDGMVFGREDSDALLKLERFDGWFGTPGVRADKTDRLWGHGSFTERGLRDSRLIIAEGNARFSSEQAAVDAYYRLTSMIADGTFAQMSVVDSLFGLQTADVRLANELSIEWLTSSIFKYQVQLFAADPRKYGQALTASTGVSIDGGGLDYPLYSPGGALSYGPAGTPGTLQLTNVGTADTPVVHTLTGDMPYGFTITELGTQRRLVYAGAVIPGQVIRLDSADGSVMLDGDNDRGSELVRRDWVRLGKGQTGTWLFEAPGSTGALLSTEVVPAWW</sequence>
<proteinExistence type="predicted"/>
<evidence type="ECO:0000313" key="1">
    <source>
        <dbReference type="EMBL" id="MFC4264540.1"/>
    </source>
</evidence>
<protein>
    <recommendedName>
        <fullName evidence="3">Minor tail protein</fullName>
    </recommendedName>
</protein>
<dbReference type="RefSeq" id="WP_230067714.1">
    <property type="nucleotide sequence ID" value="NZ_BAABLL010000001.1"/>
</dbReference>
<accession>A0ABV8QWB6</accession>
<evidence type="ECO:0000313" key="2">
    <source>
        <dbReference type="Proteomes" id="UP001595773"/>
    </source>
</evidence>
<dbReference type="Proteomes" id="UP001595773">
    <property type="component" value="Unassembled WGS sequence"/>
</dbReference>
<reference evidence="2" key="1">
    <citation type="journal article" date="2019" name="Int. J. Syst. Evol. Microbiol.">
        <title>The Global Catalogue of Microorganisms (GCM) 10K type strain sequencing project: providing services to taxonomists for standard genome sequencing and annotation.</title>
        <authorList>
            <consortium name="The Broad Institute Genomics Platform"/>
            <consortium name="The Broad Institute Genome Sequencing Center for Infectious Disease"/>
            <person name="Wu L."/>
            <person name="Ma J."/>
        </authorList>
    </citation>
    <scope>NUCLEOTIDE SEQUENCE [LARGE SCALE GENOMIC DNA]</scope>
    <source>
        <strain evidence="2">CGMCC 1.10698</strain>
    </source>
</reference>
<name>A0ABV8QWB6_9MICC</name>
<organism evidence="1 2">
    <name type="scientific">Arthrobacter cryoconiti</name>
    <dbReference type="NCBI Taxonomy" id="748907"/>
    <lineage>
        <taxon>Bacteria</taxon>
        <taxon>Bacillati</taxon>
        <taxon>Actinomycetota</taxon>
        <taxon>Actinomycetes</taxon>
        <taxon>Micrococcales</taxon>
        <taxon>Micrococcaceae</taxon>
        <taxon>Arthrobacter</taxon>
    </lineage>
</organism>
<gene>
    <name evidence="1" type="ORF">ACFOW9_02880</name>
</gene>